<sequence length="302" mass="33904">MPRFRNRRSRYSTKRRAPPRRKYGGVKRTKRTYRRPMTKKKILNISSRKKRDTMLGYVNTASNGASAQLGTGLPLTVTGATGSLTLWNATARDLFTGSNYNTIADQAARTATTCYMRGLSEHLRVQTSSGLAWFWRRICFTTRGQYFRTSTSPTQPEVYYTDGSNGIGRTWLNLNINNSAGSLGTIQSLLFKGTQGKDWDDYLTAPVDNTRVTLKYDKTTTFKSGNGNGIVSEKKLWHKMNHNLVYDDDENGDSELTSYVSTSSKAGMGDYYVLDLILPGTGGSATDLLQLRSTSTLYWHER</sequence>
<proteinExistence type="predicted"/>
<dbReference type="EMBL" id="MW182985">
    <property type="protein sequence ID" value="QVW56531.1"/>
    <property type="molecule type" value="Genomic_DNA"/>
</dbReference>
<name>A0A8E7L5I3_9VIRU</name>
<reference evidence="2" key="1">
    <citation type="submission" date="2020-10" db="EMBL/GenBank/DDBJ databases">
        <title>CRESS DNA virus dark matter in the feces of wild birds.</title>
        <authorList>
            <person name="Yang S."/>
            <person name="Zhang W."/>
        </authorList>
    </citation>
    <scope>NUCLEOTIDE SEQUENCE</scope>
    <source>
        <strain evidence="2">Rfb93gen4</strain>
    </source>
</reference>
<feature type="region of interest" description="Disordered" evidence="1">
    <location>
        <begin position="1"/>
        <end position="28"/>
    </location>
</feature>
<accession>A0A8E7L5I3</accession>
<evidence type="ECO:0000313" key="2">
    <source>
        <dbReference type="EMBL" id="QVW56531.1"/>
    </source>
</evidence>
<evidence type="ECO:0000256" key="1">
    <source>
        <dbReference type="SAM" id="MobiDB-lite"/>
    </source>
</evidence>
<protein>
    <submittedName>
        <fullName evidence="2">Putative capsid protein</fullName>
    </submittedName>
</protein>
<organism evidence="2">
    <name type="scientific">Tarsiger cyanurus Genomoviridae sp</name>
    <dbReference type="NCBI Taxonomy" id="2814994"/>
    <lineage>
        <taxon>Viruses</taxon>
        <taxon>Monodnaviria</taxon>
        <taxon>Shotokuvirae</taxon>
        <taxon>Cressdnaviricota</taxon>
        <taxon>Repensiviricetes</taxon>
        <taxon>Geplafuvirales</taxon>
        <taxon>Genomoviridae</taxon>
    </lineage>
</organism>